<dbReference type="PANTHER" id="PTHR36919">
    <property type="entry name" value="BLR1215 PROTEIN"/>
    <property type="match status" value="1"/>
</dbReference>
<feature type="domain" description="DUF2147" evidence="2">
    <location>
        <begin position="26"/>
        <end position="129"/>
    </location>
</feature>
<proteinExistence type="predicted"/>
<evidence type="ECO:0000259" key="2">
    <source>
        <dbReference type="Pfam" id="PF09917"/>
    </source>
</evidence>
<dbReference type="InterPro" id="IPR019223">
    <property type="entry name" value="DUF2147"/>
</dbReference>
<organism evidence="3 4">
    <name type="scientific">Sulfitobacter sediminilitoris</name>
    <dbReference type="NCBI Taxonomy" id="2698830"/>
    <lineage>
        <taxon>Bacteria</taxon>
        <taxon>Pseudomonadati</taxon>
        <taxon>Pseudomonadota</taxon>
        <taxon>Alphaproteobacteria</taxon>
        <taxon>Rhodobacterales</taxon>
        <taxon>Roseobacteraceae</taxon>
        <taxon>Sulfitobacter</taxon>
    </lineage>
</organism>
<name>A0A6P0C9L2_9RHOB</name>
<dbReference type="EMBL" id="JAABNT010000003">
    <property type="protein sequence ID" value="NEK21865.1"/>
    <property type="molecule type" value="Genomic_DNA"/>
</dbReference>
<dbReference type="PANTHER" id="PTHR36919:SF2">
    <property type="entry name" value="BLL6627 PROTEIN"/>
    <property type="match status" value="1"/>
</dbReference>
<feature type="chain" id="PRO_5026661440" evidence="1">
    <location>
        <begin position="21"/>
        <end position="131"/>
    </location>
</feature>
<evidence type="ECO:0000313" key="3">
    <source>
        <dbReference type="EMBL" id="NEK21865.1"/>
    </source>
</evidence>
<dbReference type="Pfam" id="PF09917">
    <property type="entry name" value="DUF2147"/>
    <property type="match status" value="1"/>
</dbReference>
<dbReference type="Proteomes" id="UP000468591">
    <property type="component" value="Unassembled WGS sequence"/>
</dbReference>
<keyword evidence="1" id="KW-0732">Signal</keyword>
<protein>
    <submittedName>
        <fullName evidence="3">DUF2147 domain-containing protein</fullName>
    </submittedName>
</protein>
<dbReference type="Gene3D" id="2.40.128.520">
    <property type="match status" value="1"/>
</dbReference>
<evidence type="ECO:0000256" key="1">
    <source>
        <dbReference type="SAM" id="SignalP"/>
    </source>
</evidence>
<evidence type="ECO:0000313" key="4">
    <source>
        <dbReference type="Proteomes" id="UP000468591"/>
    </source>
</evidence>
<sequence>MKTLLTAAALSFAMASAAFAADPIIGTWQTIKDDNGNSGQISIVECGNAICGTLVKSFDEAGKTFKSENQGRKLIWDMQNQGGGKYGGGKVFSPDRGKTYNGQLVLSGNSLDVKGCVLGICRSGGKWKRVK</sequence>
<gene>
    <name evidence="3" type="ORF">GV827_05545</name>
</gene>
<feature type="signal peptide" evidence="1">
    <location>
        <begin position="1"/>
        <end position="20"/>
    </location>
</feature>
<accession>A0A6P0C9L2</accession>
<reference evidence="3 4" key="1">
    <citation type="submission" date="2020-01" db="EMBL/GenBank/DDBJ databases">
        <title>Sulfitobacter sediminilitoris sp. nov., isolated from a tidal flat.</title>
        <authorList>
            <person name="Park S."/>
            <person name="Yoon J.-H."/>
        </authorList>
    </citation>
    <scope>NUCLEOTIDE SEQUENCE [LARGE SCALE GENOMIC DNA]</scope>
    <source>
        <strain evidence="3 4">JBTF-M27</strain>
    </source>
</reference>
<keyword evidence="4" id="KW-1185">Reference proteome</keyword>
<dbReference type="RefSeq" id="WP_164352754.1">
    <property type="nucleotide sequence ID" value="NZ_JAABNT010000003.1"/>
</dbReference>
<comment type="caution">
    <text evidence="3">The sequence shown here is derived from an EMBL/GenBank/DDBJ whole genome shotgun (WGS) entry which is preliminary data.</text>
</comment>
<dbReference type="AlphaFoldDB" id="A0A6P0C9L2"/>